<organism evidence="1 2">
    <name type="scientific">Lihuaxuella thermophila</name>
    <dbReference type="NCBI Taxonomy" id="1173111"/>
    <lineage>
        <taxon>Bacteria</taxon>
        <taxon>Bacillati</taxon>
        <taxon>Bacillota</taxon>
        <taxon>Bacilli</taxon>
        <taxon>Bacillales</taxon>
        <taxon>Thermoactinomycetaceae</taxon>
        <taxon>Lihuaxuella</taxon>
    </lineage>
</organism>
<name>A0A1H8JK91_9BACL</name>
<dbReference type="AlphaFoldDB" id="A0A1H8JK91"/>
<evidence type="ECO:0000313" key="1">
    <source>
        <dbReference type="EMBL" id="SEN81112.1"/>
    </source>
</evidence>
<proteinExistence type="predicted"/>
<protein>
    <submittedName>
        <fullName evidence="1">Uncharacterized protein</fullName>
    </submittedName>
</protein>
<dbReference type="EMBL" id="FOCQ01000028">
    <property type="protein sequence ID" value="SEN81112.1"/>
    <property type="molecule type" value="Genomic_DNA"/>
</dbReference>
<accession>A0A1H8JK91</accession>
<dbReference type="Proteomes" id="UP000199695">
    <property type="component" value="Unassembled WGS sequence"/>
</dbReference>
<dbReference type="RefSeq" id="WP_244527629.1">
    <property type="nucleotide sequence ID" value="NZ_FOCQ01000028.1"/>
</dbReference>
<keyword evidence="2" id="KW-1185">Reference proteome</keyword>
<reference evidence="1 2" key="1">
    <citation type="submission" date="2016-10" db="EMBL/GenBank/DDBJ databases">
        <authorList>
            <person name="de Groot N.N."/>
        </authorList>
    </citation>
    <scope>NUCLEOTIDE SEQUENCE [LARGE SCALE GENOMIC DNA]</scope>
    <source>
        <strain evidence="1 2">DSM 46701</strain>
    </source>
</reference>
<evidence type="ECO:0000313" key="2">
    <source>
        <dbReference type="Proteomes" id="UP000199695"/>
    </source>
</evidence>
<sequence length="147" mass="15057">MVPDEVVMVFRMPCPVGEGGDGRSTAVLDRGETVLGIIHVGTISITDQIPVGVIGIACPVDCGQLISVIVGIGGCGCCSPGRSYFLGETVSDGVIGVFIDGAIRSGFFDELVEFVVDIGGGSSIGYDTGDIFFGIVGVLAVDHLTIF</sequence>
<gene>
    <name evidence="1" type="ORF">SAMN05444955_1283</name>
</gene>